<evidence type="ECO:0000256" key="5">
    <source>
        <dbReference type="ARBA" id="ARBA00022999"/>
    </source>
</evidence>
<dbReference type="Pfam" id="PF00788">
    <property type="entry name" value="RA"/>
    <property type="match status" value="1"/>
</dbReference>
<comment type="subcellular location">
    <subcellularLocation>
        <location evidence="1">Cytoplasm</location>
    </subcellularLocation>
</comment>
<proteinExistence type="inferred from homology"/>
<dbReference type="EMBL" id="CP026250">
    <property type="protein sequence ID" value="AWP06247.1"/>
    <property type="molecule type" value="Genomic_DNA"/>
</dbReference>
<dbReference type="InterPro" id="IPR036860">
    <property type="entry name" value="SH2_dom_sf"/>
</dbReference>
<dbReference type="SMART" id="SM00314">
    <property type="entry name" value="RA"/>
    <property type="match status" value="1"/>
</dbReference>
<feature type="compositionally biased region" description="Polar residues" evidence="7">
    <location>
        <begin position="52"/>
        <end position="64"/>
    </location>
</feature>
<evidence type="ECO:0000256" key="2">
    <source>
        <dbReference type="ARBA" id="ARBA00006919"/>
    </source>
</evidence>
<dbReference type="PROSITE" id="PS50200">
    <property type="entry name" value="RA"/>
    <property type="match status" value="1"/>
</dbReference>
<dbReference type="InterPro" id="IPR003123">
    <property type="entry name" value="VPS9"/>
</dbReference>
<reference evidence="11 12" key="1">
    <citation type="submission" date="2017-12" db="EMBL/GenBank/DDBJ databases">
        <title>Integrating genomic resources of turbot (Scophthalmus maximus) in depth evaluation of genetic and physical mapping variation across individuals.</title>
        <authorList>
            <person name="Martinez P."/>
        </authorList>
    </citation>
    <scope>NUCLEOTIDE SEQUENCE [LARGE SCALE GENOMIC DNA]</scope>
</reference>
<sequence length="1050" mass="116430">MKSSRQTISSTLRQDTDSVAISVYELRFPADAVSDVGAHTQTRGGDSGPGDRTSNMAARSSAGNPPSGLTDRSGSFFKLIDTFALEIGELKKEMVQTSPTMDKEPTELRGLGSEVSGVYLHSPHCGGLGGERDSGYDSLRRRMSVLDRLSQTHPVWLLLVVSEEEASRVLLKQPPGVFLVRKSAALQKKVLSVRLKEDQSGTPISHFPVRESQYTFSLEGSGISFADLFRLVAFYCISRDILPFTIKLPEAIASAKTQKELEEVAQLGAGFWDSALCSQRRTSPRPCRPLSRTLSPQRTNRSGEVGGSQQRLAGSYCESAPPTLRSHAPPPSFHLERRHSSSPLCFVNPLFLQTHHYLCGEDSPSHAVKSNNDRGNVGESSVKTLSSSEVGEQNTDKIKLNGKSRHPPPRPPPPRSMPRRRPAPPPPGPPAATTRPKSMPEAVVLAAKQHQSPSRRPAPARPPMGAKHSSLTKGASSPIPVPSNPRPPRPKKPDLEAHRCHIAMDEETIAKALSRAKLPPCQPPPAVPADVLLENNARSPSSPSERGRQRLSDMSMSTSSSDSLEYSQSPGFSLGLTPSQSRHLNHQDPVEDSSEEDEDGEEDEEEDYGVGLETDLEMRLRTSFKARRRRVGVSLSGGSFILPRALKGRFRKVSGMLSSLMTPERRAVKRIAELSRNKSSYFGSLVQDYISFVQENRGCHTSGMDFLQTLRQFMTQMKAYLRQSSELDPPIESLIPEDQIDQVLEKAMHKCVLKPLKSVIEVALHDFQVSSGAWQQLRENLALAKTKRPQELGVDGAVPPDAVAIEKIRHKFLNMRTMYSPEKKVSLLLRVCKLIYTIMQDNSGRMYGADDFLPMLTYVVAQSDMPQLDTEIEYMMELLDPSLLQGEGGYYLTSAYGAMALIKNFQEEQAARVLSSEARNTLHQWHHRRTAQRSVPSVDDFQNYLRVALQEVDTGCTGKTLVVHPYTTTEEVSSLCAYKFKIPDPENYALFLVTEDTSQQLAPDTHPQRIKAEFHSRPLAQTFHFVYRRVPNLNLHIPAMVQNGNCLQVE</sequence>
<dbReference type="InterPro" id="IPR000980">
    <property type="entry name" value="SH2"/>
</dbReference>
<dbReference type="STRING" id="52904.ENSSMAP00000016753"/>
<dbReference type="Gene3D" id="1.20.1050.80">
    <property type="entry name" value="VPS9 domain"/>
    <property type="match status" value="1"/>
</dbReference>
<evidence type="ECO:0000256" key="6">
    <source>
        <dbReference type="PROSITE-ProRule" id="PRU00191"/>
    </source>
</evidence>
<evidence type="ECO:0000256" key="4">
    <source>
        <dbReference type="ARBA" id="ARBA00022490"/>
    </source>
</evidence>
<keyword evidence="12" id="KW-1185">Reference proteome</keyword>
<keyword evidence="4" id="KW-0963">Cytoplasm</keyword>
<feature type="region of interest" description="Disordered" evidence="7">
    <location>
        <begin position="35"/>
        <end position="73"/>
    </location>
</feature>
<feature type="region of interest" description="Disordered" evidence="7">
    <location>
        <begin position="279"/>
        <end position="338"/>
    </location>
</feature>
<evidence type="ECO:0000259" key="10">
    <source>
        <dbReference type="PROSITE" id="PS51205"/>
    </source>
</evidence>
<feature type="compositionally biased region" description="Low complexity" evidence="7">
    <location>
        <begin position="552"/>
        <end position="569"/>
    </location>
</feature>
<keyword evidence="5 6" id="KW-0727">SH2 domain</keyword>
<dbReference type="InterPro" id="IPR045046">
    <property type="entry name" value="Vps9-like"/>
</dbReference>
<dbReference type="PANTHER" id="PTHR23101">
    <property type="entry name" value="RAB GDP/GTP EXCHANGE FACTOR"/>
    <property type="match status" value="1"/>
</dbReference>
<dbReference type="GO" id="GO:0005829">
    <property type="term" value="C:cytosol"/>
    <property type="evidence" value="ECO:0007669"/>
    <property type="project" value="TreeGrafter"/>
</dbReference>
<dbReference type="SUPFAM" id="SSF54236">
    <property type="entry name" value="Ubiquitin-like"/>
    <property type="match status" value="1"/>
</dbReference>
<dbReference type="PANTHER" id="PTHR23101:SF51">
    <property type="entry name" value="RAS AND RAB INTERACTOR 2"/>
    <property type="match status" value="1"/>
</dbReference>
<dbReference type="AlphaFoldDB" id="A0A2U9BPZ7"/>
<feature type="compositionally biased region" description="Polar residues" evidence="7">
    <location>
        <begin position="369"/>
        <end position="393"/>
    </location>
</feature>
<comment type="similarity">
    <text evidence="2">Belongs to the RIN (Ras interaction/interference) family.</text>
</comment>
<accession>A0A2U9BPZ7</accession>
<feature type="domain" description="Ras-associating" evidence="9">
    <location>
        <begin position="941"/>
        <end position="1032"/>
    </location>
</feature>
<dbReference type="Gene3D" id="3.30.505.10">
    <property type="entry name" value="SH2 domain"/>
    <property type="match status" value="1"/>
</dbReference>
<dbReference type="Pfam" id="PF00017">
    <property type="entry name" value="SH2"/>
    <property type="match status" value="1"/>
</dbReference>
<dbReference type="GO" id="GO:0005096">
    <property type="term" value="F:GTPase activator activity"/>
    <property type="evidence" value="ECO:0007669"/>
    <property type="project" value="UniProtKB-KW"/>
</dbReference>
<dbReference type="InterPro" id="IPR000159">
    <property type="entry name" value="RA_dom"/>
</dbReference>
<gene>
    <name evidence="11" type="ORF">SMAX5B_001954</name>
</gene>
<dbReference type="GO" id="GO:0005085">
    <property type="term" value="F:guanyl-nucleotide exchange factor activity"/>
    <property type="evidence" value="ECO:0007669"/>
    <property type="project" value="InterPro"/>
</dbReference>
<name>A0A2U9BPZ7_SCOMX</name>
<feature type="compositionally biased region" description="Basic and acidic residues" evidence="7">
    <location>
        <begin position="491"/>
        <end position="504"/>
    </location>
</feature>
<evidence type="ECO:0000313" key="11">
    <source>
        <dbReference type="EMBL" id="AWP06247.1"/>
    </source>
</evidence>
<feature type="compositionally biased region" description="Acidic residues" evidence="7">
    <location>
        <begin position="590"/>
        <end position="608"/>
    </location>
</feature>
<protein>
    <submittedName>
        <fullName evidence="11">Putative ras and Rab interactor 2</fullName>
    </submittedName>
</protein>
<feature type="domain" description="VPS9" evidence="10">
    <location>
        <begin position="771"/>
        <end position="911"/>
    </location>
</feature>
<dbReference type="GO" id="GO:0030139">
    <property type="term" value="C:endocytic vesicle"/>
    <property type="evidence" value="ECO:0007669"/>
    <property type="project" value="TreeGrafter"/>
</dbReference>
<dbReference type="Pfam" id="PF02204">
    <property type="entry name" value="VPS9"/>
    <property type="match status" value="1"/>
</dbReference>
<dbReference type="GO" id="GO:0016192">
    <property type="term" value="P:vesicle-mediated transport"/>
    <property type="evidence" value="ECO:0007669"/>
    <property type="project" value="InterPro"/>
</dbReference>
<dbReference type="Proteomes" id="UP000246464">
    <property type="component" value="Chromosome 8"/>
</dbReference>
<evidence type="ECO:0000256" key="3">
    <source>
        <dbReference type="ARBA" id="ARBA00022468"/>
    </source>
</evidence>
<dbReference type="SUPFAM" id="SSF109993">
    <property type="entry name" value="VPS9 domain"/>
    <property type="match status" value="1"/>
</dbReference>
<keyword evidence="3" id="KW-0343">GTPase activation</keyword>
<organism evidence="11 12">
    <name type="scientific">Scophthalmus maximus</name>
    <name type="common">Turbot</name>
    <name type="synonym">Psetta maxima</name>
    <dbReference type="NCBI Taxonomy" id="52904"/>
    <lineage>
        <taxon>Eukaryota</taxon>
        <taxon>Metazoa</taxon>
        <taxon>Chordata</taxon>
        <taxon>Craniata</taxon>
        <taxon>Vertebrata</taxon>
        <taxon>Euteleostomi</taxon>
        <taxon>Actinopterygii</taxon>
        <taxon>Neopterygii</taxon>
        <taxon>Teleostei</taxon>
        <taxon>Neoteleostei</taxon>
        <taxon>Acanthomorphata</taxon>
        <taxon>Carangaria</taxon>
        <taxon>Pleuronectiformes</taxon>
        <taxon>Pleuronectoidei</taxon>
        <taxon>Scophthalmidae</taxon>
        <taxon>Scophthalmus</taxon>
    </lineage>
</organism>
<dbReference type="SMART" id="SM00167">
    <property type="entry name" value="VPS9"/>
    <property type="match status" value="1"/>
</dbReference>
<dbReference type="Pfam" id="PF23268">
    <property type="entry name" value="RIN1"/>
    <property type="match status" value="1"/>
</dbReference>
<evidence type="ECO:0000259" key="8">
    <source>
        <dbReference type="PROSITE" id="PS50001"/>
    </source>
</evidence>
<dbReference type="SMART" id="SM00252">
    <property type="entry name" value="SH2"/>
    <property type="match status" value="1"/>
</dbReference>
<evidence type="ECO:0000259" key="9">
    <source>
        <dbReference type="PROSITE" id="PS50200"/>
    </source>
</evidence>
<dbReference type="InterPro" id="IPR029071">
    <property type="entry name" value="Ubiquitin-like_domsf"/>
</dbReference>
<dbReference type="FunFam" id="1.20.1050.80:FF:000002">
    <property type="entry name" value="Ras and Rab interactor 2"/>
    <property type="match status" value="1"/>
</dbReference>
<evidence type="ECO:0000256" key="1">
    <source>
        <dbReference type="ARBA" id="ARBA00004496"/>
    </source>
</evidence>
<evidence type="ECO:0000256" key="7">
    <source>
        <dbReference type="SAM" id="MobiDB-lite"/>
    </source>
</evidence>
<evidence type="ECO:0000313" key="12">
    <source>
        <dbReference type="Proteomes" id="UP000246464"/>
    </source>
</evidence>
<dbReference type="PROSITE" id="PS51205">
    <property type="entry name" value="VPS9"/>
    <property type="match status" value="1"/>
</dbReference>
<dbReference type="GO" id="GO:0007165">
    <property type="term" value="P:signal transduction"/>
    <property type="evidence" value="ECO:0007669"/>
    <property type="project" value="InterPro"/>
</dbReference>
<dbReference type="GO" id="GO:0031267">
    <property type="term" value="F:small GTPase binding"/>
    <property type="evidence" value="ECO:0007669"/>
    <property type="project" value="TreeGrafter"/>
</dbReference>
<feature type="compositionally biased region" description="Polar residues" evidence="7">
    <location>
        <begin position="292"/>
        <end position="312"/>
    </location>
</feature>
<dbReference type="PROSITE" id="PS50001">
    <property type="entry name" value="SH2"/>
    <property type="match status" value="1"/>
</dbReference>
<dbReference type="InterPro" id="IPR037191">
    <property type="entry name" value="VPS9_dom_sf"/>
</dbReference>
<feature type="region of interest" description="Disordered" evidence="7">
    <location>
        <begin position="369"/>
        <end position="613"/>
    </location>
</feature>
<feature type="domain" description="SH2" evidence="8">
    <location>
        <begin position="156"/>
        <end position="250"/>
    </location>
</feature>
<dbReference type="SUPFAM" id="SSF55550">
    <property type="entry name" value="SH2 domain"/>
    <property type="match status" value="1"/>
</dbReference>